<proteinExistence type="predicted"/>
<feature type="transmembrane region" description="Helical" evidence="1">
    <location>
        <begin position="30"/>
        <end position="51"/>
    </location>
</feature>
<keyword evidence="3" id="KW-1185">Reference proteome</keyword>
<dbReference type="OrthoDB" id="7869382at2"/>
<keyword evidence="1" id="KW-0472">Membrane</keyword>
<accession>A0A5B8KWK8</accession>
<dbReference type="AlphaFoldDB" id="A0A5B8KWK8"/>
<reference evidence="2" key="1">
    <citation type="submission" date="2020-04" db="EMBL/GenBank/DDBJ databases">
        <title>Nitratireductor sp. nov. isolated from mangrove soil.</title>
        <authorList>
            <person name="Ye Y."/>
        </authorList>
    </citation>
    <scope>NUCLEOTIDE SEQUENCE</scope>
    <source>
        <strain evidence="2">SY7</strain>
    </source>
</reference>
<name>A0A5B8KWK8_9HYPH</name>
<dbReference type="Proteomes" id="UP000321389">
    <property type="component" value="Chromosome"/>
</dbReference>
<evidence type="ECO:0000313" key="3">
    <source>
        <dbReference type="Proteomes" id="UP000321389"/>
    </source>
</evidence>
<evidence type="ECO:0000256" key="1">
    <source>
        <dbReference type="SAM" id="Phobius"/>
    </source>
</evidence>
<dbReference type="KEGG" id="niy:FQ775_05960"/>
<protein>
    <submittedName>
        <fullName evidence="2">Fimbrial protein</fullName>
    </submittedName>
</protein>
<dbReference type="EMBL" id="CP042301">
    <property type="protein sequence ID" value="QDY99955.1"/>
    <property type="molecule type" value="Genomic_DNA"/>
</dbReference>
<organism evidence="2 3">
    <name type="scientific">Nitratireductor mangrovi</name>
    <dbReference type="NCBI Taxonomy" id="2599600"/>
    <lineage>
        <taxon>Bacteria</taxon>
        <taxon>Pseudomonadati</taxon>
        <taxon>Pseudomonadota</taxon>
        <taxon>Alphaproteobacteria</taxon>
        <taxon>Hyphomicrobiales</taxon>
        <taxon>Phyllobacteriaceae</taxon>
        <taxon>Nitratireductor</taxon>
    </lineage>
</organism>
<sequence>MDRPNISADDLDEKPLDPAAEKVRRRLVRFIAINLGILFVAVMAVLAAVVYKVGLTDDGGPSDGAGVPSPAETPFVEKTIALPTGATVLSQAVSGHRLSLHVRLAGGGEAVFVYDTAEGRMTGRFDLVSE</sequence>
<dbReference type="RefSeq" id="WP_146298609.1">
    <property type="nucleotide sequence ID" value="NZ_CP042301.2"/>
</dbReference>
<keyword evidence="1" id="KW-1133">Transmembrane helix</keyword>
<keyword evidence="1" id="KW-0812">Transmembrane</keyword>
<gene>
    <name evidence="2" type="ORF">FQ775_05960</name>
</gene>
<evidence type="ECO:0000313" key="2">
    <source>
        <dbReference type="EMBL" id="QDY99955.1"/>
    </source>
</evidence>